<sequence>MPEPSAQHIDGPEGEQWELPPSPKLFKLSLDPSKHVELEVFGWAVTYHDRTDWADKLKISRKLSENNRRDHAWFAMRKRLPNVRRTCVQYNLRGRRTVANCFYIATNETKEEIEKAKDMNLIHKVWETILLDDEPRWYVVDDQPM</sequence>
<protein>
    <submittedName>
        <fullName evidence="2">Uncharacterized protein</fullName>
    </submittedName>
</protein>
<organism evidence="2 3">
    <name type="scientific">Gymnopilus dilepis</name>
    <dbReference type="NCBI Taxonomy" id="231916"/>
    <lineage>
        <taxon>Eukaryota</taxon>
        <taxon>Fungi</taxon>
        <taxon>Dikarya</taxon>
        <taxon>Basidiomycota</taxon>
        <taxon>Agaricomycotina</taxon>
        <taxon>Agaricomycetes</taxon>
        <taxon>Agaricomycetidae</taxon>
        <taxon>Agaricales</taxon>
        <taxon>Agaricineae</taxon>
        <taxon>Hymenogastraceae</taxon>
        <taxon>Gymnopilus</taxon>
    </lineage>
</organism>
<feature type="region of interest" description="Disordered" evidence="1">
    <location>
        <begin position="1"/>
        <end position="20"/>
    </location>
</feature>
<evidence type="ECO:0000313" key="2">
    <source>
        <dbReference type="EMBL" id="PPQ76226.1"/>
    </source>
</evidence>
<dbReference type="InParanoid" id="A0A409WCM1"/>
<dbReference type="Proteomes" id="UP000284706">
    <property type="component" value="Unassembled WGS sequence"/>
</dbReference>
<proteinExistence type="predicted"/>
<comment type="caution">
    <text evidence="2">The sequence shown here is derived from an EMBL/GenBank/DDBJ whole genome shotgun (WGS) entry which is preliminary data.</text>
</comment>
<name>A0A409WCM1_9AGAR</name>
<evidence type="ECO:0000256" key="1">
    <source>
        <dbReference type="SAM" id="MobiDB-lite"/>
    </source>
</evidence>
<dbReference type="OrthoDB" id="3052926at2759"/>
<gene>
    <name evidence="2" type="ORF">CVT26_008578</name>
</gene>
<reference evidence="2 3" key="1">
    <citation type="journal article" date="2018" name="Evol. Lett.">
        <title>Horizontal gene cluster transfer increased hallucinogenic mushroom diversity.</title>
        <authorList>
            <person name="Reynolds H.T."/>
            <person name="Vijayakumar V."/>
            <person name="Gluck-Thaler E."/>
            <person name="Korotkin H.B."/>
            <person name="Matheny P.B."/>
            <person name="Slot J.C."/>
        </authorList>
    </citation>
    <scope>NUCLEOTIDE SEQUENCE [LARGE SCALE GENOMIC DNA]</scope>
    <source>
        <strain evidence="2 3">SRW20</strain>
    </source>
</reference>
<dbReference type="AlphaFoldDB" id="A0A409WCM1"/>
<keyword evidence="3" id="KW-1185">Reference proteome</keyword>
<dbReference type="EMBL" id="NHYE01005183">
    <property type="protein sequence ID" value="PPQ76226.1"/>
    <property type="molecule type" value="Genomic_DNA"/>
</dbReference>
<evidence type="ECO:0000313" key="3">
    <source>
        <dbReference type="Proteomes" id="UP000284706"/>
    </source>
</evidence>
<accession>A0A409WCM1</accession>